<reference evidence="13 14" key="1">
    <citation type="submission" date="2016-04" db="EMBL/GenBank/DDBJ databases">
        <authorList>
            <person name="Evans L.H."/>
            <person name="Alamgir A."/>
            <person name="Owens N."/>
            <person name="Weber N.D."/>
            <person name="Virtaneva K."/>
            <person name="Barbian K."/>
            <person name="Babar A."/>
            <person name="Rosenke K."/>
        </authorList>
    </citation>
    <scope>NUCLEOTIDE SEQUENCE [LARGE SCALE GENOMIC DNA]</scope>
    <source>
        <strain evidence="13">NIES-2108</strain>
    </source>
</reference>
<evidence type="ECO:0000256" key="6">
    <source>
        <dbReference type="ARBA" id="ARBA00022741"/>
    </source>
</evidence>
<dbReference type="SUPFAM" id="SSF55781">
    <property type="entry name" value="GAF domain-like"/>
    <property type="match status" value="3"/>
</dbReference>
<comment type="similarity">
    <text evidence="2">In the N-terminal section; belongs to the phytochrome family.</text>
</comment>
<protein>
    <recommendedName>
        <fullName evidence="3">histidine kinase</fullName>
        <ecNumber evidence="3">2.7.13.3</ecNumber>
    </recommendedName>
</protein>
<dbReference type="PROSITE" id="PS50046">
    <property type="entry name" value="PHYTOCHROME_2"/>
    <property type="match status" value="2"/>
</dbReference>
<evidence type="ECO:0000259" key="11">
    <source>
        <dbReference type="PROSITE" id="PS50046"/>
    </source>
</evidence>
<keyword evidence="6" id="KW-0547">Nucleotide-binding</keyword>
<evidence type="ECO:0000256" key="7">
    <source>
        <dbReference type="ARBA" id="ARBA00022777"/>
    </source>
</evidence>
<feature type="domain" description="Phytochrome chromophore attachment site" evidence="11">
    <location>
        <begin position="454"/>
        <end position="587"/>
    </location>
</feature>
<keyword evidence="9" id="KW-0902">Two-component regulatory system</keyword>
<dbReference type="PROSITE" id="PS50109">
    <property type="entry name" value="HIS_KIN"/>
    <property type="match status" value="1"/>
</dbReference>
<dbReference type="PRINTS" id="PR00344">
    <property type="entry name" value="BCTRLSENSOR"/>
</dbReference>
<dbReference type="GO" id="GO:0006355">
    <property type="term" value="P:regulation of DNA-templated transcription"/>
    <property type="evidence" value="ECO:0007669"/>
    <property type="project" value="InterPro"/>
</dbReference>
<gene>
    <name evidence="13" type="ORF">A6769_24450</name>
</gene>
<keyword evidence="5" id="KW-0808">Transferase</keyword>
<dbReference type="InterPro" id="IPR005467">
    <property type="entry name" value="His_kinase_dom"/>
</dbReference>
<dbReference type="InterPro" id="IPR003661">
    <property type="entry name" value="HisK_dim/P_dom"/>
</dbReference>
<accession>A0A367RAP4</accession>
<dbReference type="GO" id="GO:0000155">
    <property type="term" value="F:phosphorelay sensor kinase activity"/>
    <property type="evidence" value="ECO:0007669"/>
    <property type="project" value="InterPro"/>
</dbReference>
<dbReference type="InterPro" id="IPR003594">
    <property type="entry name" value="HATPase_dom"/>
</dbReference>
<feature type="domain" description="Histidine kinase" evidence="12">
    <location>
        <begin position="644"/>
        <end position="907"/>
    </location>
</feature>
<dbReference type="GO" id="GO:0005524">
    <property type="term" value="F:ATP binding"/>
    <property type="evidence" value="ECO:0007669"/>
    <property type="project" value="UniProtKB-KW"/>
</dbReference>
<evidence type="ECO:0000256" key="4">
    <source>
        <dbReference type="ARBA" id="ARBA00022553"/>
    </source>
</evidence>
<comment type="caution">
    <text evidence="13">The sequence shown here is derived from an EMBL/GenBank/DDBJ whole genome shotgun (WGS) entry which is preliminary data.</text>
</comment>
<dbReference type="SUPFAM" id="SSF47384">
    <property type="entry name" value="Homodimeric domain of signal transducing histidine kinase"/>
    <property type="match status" value="1"/>
</dbReference>
<dbReference type="PANTHER" id="PTHR43065">
    <property type="entry name" value="SENSOR HISTIDINE KINASE"/>
    <property type="match status" value="1"/>
</dbReference>
<sequence length="913" mass="104511">MTRRDKPNELQQTFNRESLLHRMTKQIRRSLDLQEILTTTVSEVRLFLGADRVKMYRFDADGSGEVIAESIHEQRLPSLLGQRFPTDDIPEAAREMFLLVGQRSIVDVANEKIGLSPLHSKETGKRLETNIYYRQVDQCHIEYLKAMGVQSSLVVPILDCDPQGQSAKPKLWGLLVCHHSEPQKILKQQLKVLQQVADQVAIAIAQSNLLTEAHAKQKREATINRVTTLLHKLPTIQLQGALEEVITAFCGVGGRLYIAESQELYTWGDQPTLSYELDNSIIEQHPIWQKWMADFQQGNIWATTDLYKEQHLRVLSLAFRSTQIRGLMVIPLHYREKFIGVLSIFRSEFETEILWAGRCEQNRRQLLPQLSFEVWREQKKGQAPEWKLEDIFLAQALYDHFSMAIQQQQMYKQVQSLNANLEQRVQEQTAELEKSLLFTKVIKQVTEHIRRTLDLQATLQSIVREVRPLLNSDRVLIFYLKTKSVIVEEINGNWRSVLEVNAPPECFPDEYTRLYCQGRVRAINNVSTASLSDCHREFLQSLQVQANLIVPINIGMELWGLLIAHECEAPRNWQDIEIDLLQQVADQAAIAIQQAQLYQQTFDAETEARNQAVQLEQTLHELQETQTRLIQTEKMSGLGQLVAGVAHEINNPVNFIYGNLCHASDYTAQLLEILRLYQLHYPHPHSEIQAAIEAIDFEFLVEDLPKIMTSMQVGTERIRSIVLSLRNFSRLDEAENKRVDLHEGIDNTLLILQHRLKGNAEFPRIEIIKDYGNIPLVECYAGQMNQVFMNIFTNAIDALEVGSRKWQNQGDKENNSCPIPTIQISTKVSVDKSRLLIRITDNGPGMNEDVKKRIFDPFYTTKPVGKGTGLGLAISYQIIVEKHGGIMECVSEPGKGTEFWIEIPVKPPAKIVN</sequence>
<dbReference type="Pfam" id="PF01590">
    <property type="entry name" value="GAF"/>
    <property type="match status" value="2"/>
</dbReference>
<dbReference type="CDD" id="cd00082">
    <property type="entry name" value="HisKA"/>
    <property type="match status" value="1"/>
</dbReference>
<dbReference type="SUPFAM" id="SSF55874">
    <property type="entry name" value="ATPase domain of HSP90 chaperone/DNA topoisomerase II/histidine kinase"/>
    <property type="match status" value="1"/>
</dbReference>
<evidence type="ECO:0000256" key="5">
    <source>
        <dbReference type="ARBA" id="ARBA00022679"/>
    </source>
</evidence>
<proteinExistence type="inferred from homology"/>
<name>A0A367RAP4_NOSPU</name>
<evidence type="ECO:0000256" key="9">
    <source>
        <dbReference type="ARBA" id="ARBA00023012"/>
    </source>
</evidence>
<dbReference type="SMART" id="SM00387">
    <property type="entry name" value="HATPase_c"/>
    <property type="match status" value="1"/>
</dbReference>
<keyword evidence="7 13" id="KW-0418">Kinase</keyword>
<dbReference type="InterPro" id="IPR016132">
    <property type="entry name" value="Phyto_chromo_attachment"/>
</dbReference>
<dbReference type="EMBL" id="LXQE01000159">
    <property type="protein sequence ID" value="RCJ33597.1"/>
    <property type="molecule type" value="Genomic_DNA"/>
</dbReference>
<dbReference type="PANTHER" id="PTHR43065:SF10">
    <property type="entry name" value="PEROXIDE STRESS-ACTIVATED HISTIDINE KINASE MAK3"/>
    <property type="match status" value="1"/>
</dbReference>
<evidence type="ECO:0000259" key="12">
    <source>
        <dbReference type="PROSITE" id="PS50109"/>
    </source>
</evidence>
<dbReference type="Pfam" id="PF00360">
    <property type="entry name" value="PHY"/>
    <property type="match status" value="1"/>
</dbReference>
<dbReference type="InterPro" id="IPR004358">
    <property type="entry name" value="Sig_transdc_His_kin-like_C"/>
</dbReference>
<dbReference type="Pfam" id="PF02518">
    <property type="entry name" value="HATPase_c"/>
    <property type="match status" value="1"/>
</dbReference>
<dbReference type="Gene3D" id="3.30.450.40">
    <property type="match status" value="3"/>
</dbReference>
<feature type="domain" description="Phytochrome chromophore attachment site" evidence="11">
    <location>
        <begin position="32"/>
        <end position="199"/>
    </location>
</feature>
<feature type="coiled-coil region" evidence="10">
    <location>
        <begin position="605"/>
        <end position="635"/>
    </location>
</feature>
<evidence type="ECO:0000313" key="13">
    <source>
        <dbReference type="EMBL" id="RCJ33597.1"/>
    </source>
</evidence>
<keyword evidence="10" id="KW-0175">Coiled coil</keyword>
<feature type="coiled-coil region" evidence="10">
    <location>
        <begin position="404"/>
        <end position="431"/>
    </location>
</feature>
<evidence type="ECO:0000313" key="14">
    <source>
        <dbReference type="Proteomes" id="UP000252085"/>
    </source>
</evidence>
<dbReference type="InterPro" id="IPR036890">
    <property type="entry name" value="HATPase_C_sf"/>
</dbReference>
<evidence type="ECO:0000256" key="10">
    <source>
        <dbReference type="SAM" id="Coils"/>
    </source>
</evidence>
<dbReference type="Gene3D" id="1.10.287.130">
    <property type="match status" value="1"/>
</dbReference>
<evidence type="ECO:0000256" key="1">
    <source>
        <dbReference type="ARBA" id="ARBA00000085"/>
    </source>
</evidence>
<evidence type="ECO:0000256" key="2">
    <source>
        <dbReference type="ARBA" id="ARBA00006402"/>
    </source>
</evidence>
<dbReference type="AlphaFoldDB" id="A0A367RAP4"/>
<dbReference type="InterPro" id="IPR036097">
    <property type="entry name" value="HisK_dim/P_sf"/>
</dbReference>
<dbReference type="InterPro" id="IPR029016">
    <property type="entry name" value="GAF-like_dom_sf"/>
</dbReference>
<keyword evidence="4" id="KW-0597">Phosphoprotein</keyword>
<organism evidence="13 14">
    <name type="scientific">Nostoc punctiforme NIES-2108</name>
    <dbReference type="NCBI Taxonomy" id="1356359"/>
    <lineage>
        <taxon>Bacteria</taxon>
        <taxon>Bacillati</taxon>
        <taxon>Cyanobacteriota</taxon>
        <taxon>Cyanophyceae</taxon>
        <taxon>Nostocales</taxon>
        <taxon>Nostocaceae</taxon>
        <taxon>Nostoc</taxon>
    </lineage>
</organism>
<evidence type="ECO:0000256" key="8">
    <source>
        <dbReference type="ARBA" id="ARBA00022840"/>
    </source>
</evidence>
<dbReference type="Proteomes" id="UP000252085">
    <property type="component" value="Unassembled WGS sequence"/>
</dbReference>
<comment type="catalytic activity">
    <reaction evidence="1">
        <text>ATP + protein L-histidine = ADP + protein N-phospho-L-histidine.</text>
        <dbReference type="EC" id="2.7.13.3"/>
    </reaction>
</comment>
<dbReference type="GO" id="GO:0009584">
    <property type="term" value="P:detection of visible light"/>
    <property type="evidence" value="ECO:0007669"/>
    <property type="project" value="InterPro"/>
</dbReference>
<dbReference type="InterPro" id="IPR013515">
    <property type="entry name" value="Phytochrome_cen-reg"/>
</dbReference>
<keyword evidence="8" id="KW-0067">ATP-binding</keyword>
<dbReference type="SMART" id="SM00065">
    <property type="entry name" value="GAF"/>
    <property type="match status" value="3"/>
</dbReference>
<evidence type="ECO:0000256" key="3">
    <source>
        <dbReference type="ARBA" id="ARBA00012438"/>
    </source>
</evidence>
<dbReference type="Gene3D" id="3.30.565.10">
    <property type="entry name" value="Histidine kinase-like ATPase, C-terminal domain"/>
    <property type="match status" value="1"/>
</dbReference>
<dbReference type="EC" id="2.7.13.3" evidence="3"/>
<dbReference type="InterPro" id="IPR003018">
    <property type="entry name" value="GAF"/>
</dbReference>